<protein>
    <recommendedName>
        <fullName evidence="5">Importin N-terminal domain-containing protein</fullName>
    </recommendedName>
</protein>
<evidence type="ECO:0000313" key="6">
    <source>
        <dbReference type="EMBL" id="KAK9844040.1"/>
    </source>
</evidence>
<dbReference type="PANTHER" id="PTHR10997:SF7">
    <property type="entry name" value="IMPORTIN-11"/>
    <property type="match status" value="1"/>
</dbReference>
<dbReference type="Proteomes" id="UP001445335">
    <property type="component" value="Unassembled WGS sequence"/>
</dbReference>
<dbReference type="SMART" id="SM00913">
    <property type="entry name" value="IBN_N"/>
    <property type="match status" value="1"/>
</dbReference>
<name>A0AAW1SDZ9_9CHLO</name>
<dbReference type="InterPro" id="IPR058669">
    <property type="entry name" value="TPR_IPO7/11-like"/>
</dbReference>
<comment type="similarity">
    <text evidence="2">Belongs to the importin beta family.</text>
</comment>
<dbReference type="SUPFAM" id="SSF48371">
    <property type="entry name" value="ARM repeat"/>
    <property type="match status" value="1"/>
</dbReference>
<dbReference type="InterPro" id="IPR001494">
    <property type="entry name" value="Importin-beta_N"/>
</dbReference>
<dbReference type="GO" id="GO:0031267">
    <property type="term" value="F:small GTPase binding"/>
    <property type="evidence" value="ECO:0007669"/>
    <property type="project" value="InterPro"/>
</dbReference>
<sequence length="1039" mass="110375">MSTDASVRSSAEGVLQSLEERPGYCSCLAEVVSSKQADHSARWLATIQLKNTVTRHWRQRSDSRSISDEEKAYLRGKLLALINQEDTQIAVQIAVTFAKVARCDYPRHWPSLLGDLAGRVSAPGGPGALQARRAFLVLHHILKELSSRRLMADQRTFAEVAGQLFQPYWTQWCADTQALLAGLPGALAAGSPGDDQLGLKLTFERWLLELKGLRRMLMFGFQADARTLQEVPAVGQVAPGLLQALGALLELRGAAPQPRVRSQLAAMLDAALAKLARSLTALLGTHPWSLLRCGAAEGALALAAGALAAAPPPGEPGRLPDRLVVALAQYVTAVLTSGPLKGALTAFDPGTRALARPPPTFYAAAAKGMAAEAQARLRAFWEGGRLQQLAEALVTRFLPLSARDLQEWEEGPEAFHHEAEIGGWEERPHVCAERLLMMLVKEHREELAPLLVKMLAAAADACPPGAAASLPGPRVEGVPAALLAKEAVYTAAGAAAYDLHDYIDFGPWLRGALLQELSDEAPAARPLRRRAAMLVGAWAPKLASDDRPAAYRALLGIMAAPDLALALAGVDGLRALVTDWDFDEASFAEFVGPVLELLARLLQGSAEYDTQLQAFSLFNEVIERLADGIRPYADAILQLLPAVWHRAEGQPLLRIQVLTALQRLLNVLGPESVACYPLLLPLLRYCTDIDQPEELNLLEDGLQLWLIALRNAPAPHPALLELLPHLAAIMDRQTEHVAIVMPILAAAALLGGDGLMAAHGPVVAHVLAAGLGTLNERGTLLVLGAMELVMSAFPAEAPAALEVPLQRLLAALLAGSETGQVIAAACGIFARLLLAPGSPDLALAFFRRAPPPPSPQAAASAAGLPNGGAAHTLAGSRTPGGGGYAALLAFVDLWLDRFDAIPGLLHRKLGALGLTALLALPVPALVARLELIAAHVTAVWFEVEGSDMAGRESIGYDYLAPQRQENFSADTVNSEDAEGETLRRRRLRETDPVVCLRLSDVLRARLTQAAAMHGPAFQAAGAAMDPALASQLQAAVGGA</sequence>
<evidence type="ECO:0000313" key="7">
    <source>
        <dbReference type="Proteomes" id="UP001445335"/>
    </source>
</evidence>
<dbReference type="Pfam" id="PF25758">
    <property type="entry name" value="TPR_IPO11"/>
    <property type="match status" value="1"/>
</dbReference>
<organism evidence="6 7">
    <name type="scientific">Elliptochloris bilobata</name>
    <dbReference type="NCBI Taxonomy" id="381761"/>
    <lineage>
        <taxon>Eukaryota</taxon>
        <taxon>Viridiplantae</taxon>
        <taxon>Chlorophyta</taxon>
        <taxon>core chlorophytes</taxon>
        <taxon>Trebouxiophyceae</taxon>
        <taxon>Trebouxiophyceae incertae sedis</taxon>
        <taxon>Elliptochloris clade</taxon>
        <taxon>Elliptochloris</taxon>
    </lineage>
</organism>
<comment type="subcellular location">
    <subcellularLocation>
        <location evidence="1">Nucleus</location>
    </subcellularLocation>
</comment>
<dbReference type="AlphaFoldDB" id="A0AAW1SDZ9"/>
<dbReference type="PANTHER" id="PTHR10997">
    <property type="entry name" value="IMPORTIN-7, 8, 11"/>
    <property type="match status" value="1"/>
</dbReference>
<accession>A0AAW1SDZ9</accession>
<dbReference type="GO" id="GO:0006606">
    <property type="term" value="P:protein import into nucleus"/>
    <property type="evidence" value="ECO:0007669"/>
    <property type="project" value="TreeGrafter"/>
</dbReference>
<dbReference type="InterPro" id="IPR016024">
    <property type="entry name" value="ARM-type_fold"/>
</dbReference>
<keyword evidence="4" id="KW-0539">Nucleus</keyword>
<proteinExistence type="inferred from homology"/>
<keyword evidence="7" id="KW-1185">Reference proteome</keyword>
<keyword evidence="3" id="KW-0813">Transport</keyword>
<gene>
    <name evidence="6" type="ORF">WJX81_002691</name>
</gene>
<evidence type="ECO:0000256" key="3">
    <source>
        <dbReference type="ARBA" id="ARBA00022448"/>
    </source>
</evidence>
<dbReference type="Gene3D" id="1.25.10.10">
    <property type="entry name" value="Leucine-rich Repeat Variant"/>
    <property type="match status" value="1"/>
</dbReference>
<dbReference type="GO" id="GO:0005635">
    <property type="term" value="C:nuclear envelope"/>
    <property type="evidence" value="ECO:0007669"/>
    <property type="project" value="TreeGrafter"/>
</dbReference>
<dbReference type="InterPro" id="IPR011989">
    <property type="entry name" value="ARM-like"/>
</dbReference>
<evidence type="ECO:0000259" key="5">
    <source>
        <dbReference type="PROSITE" id="PS50166"/>
    </source>
</evidence>
<dbReference type="Pfam" id="PF03810">
    <property type="entry name" value="IBN_N"/>
    <property type="match status" value="1"/>
</dbReference>
<feature type="domain" description="Importin N-terminal" evidence="5">
    <location>
        <begin position="11"/>
        <end position="84"/>
    </location>
</feature>
<dbReference type="GO" id="GO:0005829">
    <property type="term" value="C:cytosol"/>
    <property type="evidence" value="ECO:0007669"/>
    <property type="project" value="TreeGrafter"/>
</dbReference>
<evidence type="ECO:0000256" key="2">
    <source>
        <dbReference type="ARBA" id="ARBA00007991"/>
    </source>
</evidence>
<dbReference type="EMBL" id="JALJOU010000004">
    <property type="protein sequence ID" value="KAK9844040.1"/>
    <property type="molecule type" value="Genomic_DNA"/>
</dbReference>
<evidence type="ECO:0000256" key="1">
    <source>
        <dbReference type="ARBA" id="ARBA00004123"/>
    </source>
</evidence>
<evidence type="ECO:0000256" key="4">
    <source>
        <dbReference type="ARBA" id="ARBA00023242"/>
    </source>
</evidence>
<reference evidence="6 7" key="1">
    <citation type="journal article" date="2024" name="Nat. Commun.">
        <title>Phylogenomics reveals the evolutionary origins of lichenization in chlorophyte algae.</title>
        <authorList>
            <person name="Puginier C."/>
            <person name="Libourel C."/>
            <person name="Otte J."/>
            <person name="Skaloud P."/>
            <person name="Haon M."/>
            <person name="Grisel S."/>
            <person name="Petersen M."/>
            <person name="Berrin J.G."/>
            <person name="Delaux P.M."/>
            <person name="Dal Grande F."/>
            <person name="Keller J."/>
        </authorList>
    </citation>
    <scope>NUCLEOTIDE SEQUENCE [LARGE SCALE GENOMIC DNA]</scope>
    <source>
        <strain evidence="6 7">SAG 245.80</strain>
    </source>
</reference>
<dbReference type="PROSITE" id="PS50166">
    <property type="entry name" value="IMPORTIN_B_NT"/>
    <property type="match status" value="1"/>
</dbReference>
<comment type="caution">
    <text evidence="6">The sequence shown here is derived from an EMBL/GenBank/DDBJ whole genome shotgun (WGS) entry which is preliminary data.</text>
</comment>